<dbReference type="EMBL" id="JABSTQ010009241">
    <property type="protein sequence ID" value="KAG0431262.1"/>
    <property type="molecule type" value="Genomic_DNA"/>
</dbReference>
<proteinExistence type="predicted"/>
<evidence type="ECO:0000313" key="2">
    <source>
        <dbReference type="Proteomes" id="UP000805193"/>
    </source>
</evidence>
<evidence type="ECO:0000313" key="1">
    <source>
        <dbReference type="EMBL" id="KAG0431262.1"/>
    </source>
</evidence>
<protein>
    <submittedName>
        <fullName evidence="1">Uncharacterized protein</fullName>
    </submittedName>
</protein>
<organism evidence="1 2">
    <name type="scientific">Ixodes persulcatus</name>
    <name type="common">Taiga tick</name>
    <dbReference type="NCBI Taxonomy" id="34615"/>
    <lineage>
        <taxon>Eukaryota</taxon>
        <taxon>Metazoa</taxon>
        <taxon>Ecdysozoa</taxon>
        <taxon>Arthropoda</taxon>
        <taxon>Chelicerata</taxon>
        <taxon>Arachnida</taxon>
        <taxon>Acari</taxon>
        <taxon>Parasitiformes</taxon>
        <taxon>Ixodida</taxon>
        <taxon>Ixodoidea</taxon>
        <taxon>Ixodidae</taxon>
        <taxon>Ixodinae</taxon>
        <taxon>Ixodes</taxon>
    </lineage>
</organism>
<keyword evidence="2" id="KW-1185">Reference proteome</keyword>
<name>A0AC60QEG2_IXOPE</name>
<reference evidence="1 2" key="1">
    <citation type="journal article" date="2020" name="Cell">
        <title>Large-Scale Comparative Analyses of Tick Genomes Elucidate Their Genetic Diversity and Vector Capacities.</title>
        <authorList>
            <consortium name="Tick Genome and Microbiome Consortium (TIGMIC)"/>
            <person name="Jia N."/>
            <person name="Wang J."/>
            <person name="Shi W."/>
            <person name="Du L."/>
            <person name="Sun Y."/>
            <person name="Zhan W."/>
            <person name="Jiang J.F."/>
            <person name="Wang Q."/>
            <person name="Zhang B."/>
            <person name="Ji P."/>
            <person name="Bell-Sakyi L."/>
            <person name="Cui X.M."/>
            <person name="Yuan T.T."/>
            <person name="Jiang B.G."/>
            <person name="Yang W.F."/>
            <person name="Lam T.T."/>
            <person name="Chang Q.C."/>
            <person name="Ding S.J."/>
            <person name="Wang X.J."/>
            <person name="Zhu J.G."/>
            <person name="Ruan X.D."/>
            <person name="Zhao L."/>
            <person name="Wei J.T."/>
            <person name="Ye R.Z."/>
            <person name="Que T.C."/>
            <person name="Du C.H."/>
            <person name="Zhou Y.H."/>
            <person name="Cheng J.X."/>
            <person name="Dai P.F."/>
            <person name="Guo W.B."/>
            <person name="Han X.H."/>
            <person name="Huang E.J."/>
            <person name="Li L.F."/>
            <person name="Wei W."/>
            <person name="Gao Y.C."/>
            <person name="Liu J.Z."/>
            <person name="Shao H.Z."/>
            <person name="Wang X."/>
            <person name="Wang C.C."/>
            <person name="Yang T.C."/>
            <person name="Huo Q.B."/>
            <person name="Li W."/>
            <person name="Chen H.Y."/>
            <person name="Chen S.E."/>
            <person name="Zhou L.G."/>
            <person name="Ni X.B."/>
            <person name="Tian J.H."/>
            <person name="Sheng Y."/>
            <person name="Liu T."/>
            <person name="Pan Y.S."/>
            <person name="Xia L.Y."/>
            <person name="Li J."/>
            <person name="Zhao F."/>
            <person name="Cao W.C."/>
        </authorList>
    </citation>
    <scope>NUCLEOTIDE SEQUENCE [LARGE SCALE GENOMIC DNA]</scope>
    <source>
        <strain evidence="1">Iper-2018</strain>
    </source>
</reference>
<dbReference type="Proteomes" id="UP000805193">
    <property type="component" value="Unassembled WGS sequence"/>
</dbReference>
<sequence>MEPQPVCVHRSPKSAAGASEGVQSAHVVGRVTDVTHSNRGAVGESRTRAYLGRRRGAARRRVRVAQDVEPGSDVQSISSPFPFPSISLSLVSSISDASSSDLISSSERDDADLSSHFSVREAASTWAVL</sequence>
<gene>
    <name evidence="1" type="ORF">HPB47_021949</name>
</gene>
<comment type="caution">
    <text evidence="1">The sequence shown here is derived from an EMBL/GenBank/DDBJ whole genome shotgun (WGS) entry which is preliminary data.</text>
</comment>
<accession>A0AC60QEG2</accession>